<evidence type="ECO:0000259" key="10">
    <source>
        <dbReference type="Pfam" id="PF01699"/>
    </source>
</evidence>
<gene>
    <name evidence="11" type="ORF">DYB35_004625</name>
</gene>
<dbReference type="Proteomes" id="UP000285712">
    <property type="component" value="Unassembled WGS sequence"/>
</dbReference>
<keyword evidence="5 9" id="KW-0106">Calcium</keyword>
<feature type="transmembrane region" description="Helical" evidence="9">
    <location>
        <begin position="343"/>
        <end position="369"/>
    </location>
</feature>
<organism evidence="11 12">
    <name type="scientific">Aphanomyces astaci</name>
    <name type="common">Crayfish plague agent</name>
    <dbReference type="NCBI Taxonomy" id="112090"/>
    <lineage>
        <taxon>Eukaryota</taxon>
        <taxon>Sar</taxon>
        <taxon>Stramenopiles</taxon>
        <taxon>Oomycota</taxon>
        <taxon>Saprolegniomycetes</taxon>
        <taxon>Saprolegniales</taxon>
        <taxon>Verrucalvaceae</taxon>
        <taxon>Aphanomyces</taxon>
    </lineage>
</organism>
<protein>
    <recommendedName>
        <fullName evidence="10">Sodium/calcium exchanger membrane region domain-containing protein</fullName>
    </recommendedName>
</protein>
<evidence type="ECO:0000256" key="2">
    <source>
        <dbReference type="ARBA" id="ARBA00022448"/>
    </source>
</evidence>
<comment type="caution">
    <text evidence="11">The sequence shown here is derived from an EMBL/GenBank/DDBJ whole genome shotgun (WGS) entry which is preliminary data.</text>
</comment>
<dbReference type="NCBIfam" id="TIGR00378">
    <property type="entry name" value="cax"/>
    <property type="match status" value="1"/>
</dbReference>
<dbReference type="InterPro" id="IPR004798">
    <property type="entry name" value="CAX-like"/>
</dbReference>
<dbReference type="PANTHER" id="PTHR31503">
    <property type="entry name" value="VACUOLAR CALCIUM ION TRANSPORTER"/>
    <property type="match status" value="1"/>
</dbReference>
<feature type="transmembrane region" description="Helical" evidence="9">
    <location>
        <begin position="156"/>
        <end position="178"/>
    </location>
</feature>
<reference evidence="11 12" key="1">
    <citation type="submission" date="2018-08" db="EMBL/GenBank/DDBJ databases">
        <title>Aphanomyces genome sequencing and annotation.</title>
        <authorList>
            <person name="Minardi D."/>
            <person name="Oidtmann B."/>
            <person name="Van Der Giezen M."/>
            <person name="Studholme D.J."/>
        </authorList>
    </citation>
    <scope>NUCLEOTIDE SEQUENCE [LARGE SCALE GENOMIC DNA]</scope>
    <source>
        <strain evidence="11 12">Sv</strain>
    </source>
</reference>
<feature type="transmembrane region" description="Helical" evidence="9">
    <location>
        <begin position="403"/>
        <end position="421"/>
    </location>
</feature>
<comment type="similarity">
    <text evidence="9">Belongs to the Ca(2+):cation antiporter (CaCA) (TC 2.A.19) family.</text>
</comment>
<name>A0A418DIY9_APHAT</name>
<dbReference type="InterPro" id="IPR004713">
    <property type="entry name" value="CaH_exchang"/>
</dbReference>
<dbReference type="InterPro" id="IPR004837">
    <property type="entry name" value="NaCa_Exmemb"/>
</dbReference>
<keyword evidence="6 9" id="KW-1133">Transmembrane helix</keyword>
<dbReference type="Pfam" id="PF01699">
    <property type="entry name" value="Na_Ca_ex"/>
    <property type="match status" value="2"/>
</dbReference>
<evidence type="ECO:0000313" key="12">
    <source>
        <dbReference type="Proteomes" id="UP000285712"/>
    </source>
</evidence>
<evidence type="ECO:0000256" key="9">
    <source>
        <dbReference type="RuleBase" id="RU365028"/>
    </source>
</evidence>
<evidence type="ECO:0000256" key="7">
    <source>
        <dbReference type="ARBA" id="ARBA00023065"/>
    </source>
</evidence>
<dbReference type="GO" id="GO:0005774">
    <property type="term" value="C:vacuolar membrane"/>
    <property type="evidence" value="ECO:0007669"/>
    <property type="project" value="UniProtKB-ARBA"/>
</dbReference>
<feature type="transmembrane region" description="Helical" evidence="9">
    <location>
        <begin position="375"/>
        <end position="396"/>
    </location>
</feature>
<evidence type="ECO:0000256" key="1">
    <source>
        <dbReference type="ARBA" id="ARBA00004127"/>
    </source>
</evidence>
<proteinExistence type="inferred from homology"/>
<feature type="domain" description="Sodium/calcium exchanger membrane region" evidence="10">
    <location>
        <begin position="91"/>
        <end position="254"/>
    </location>
</feature>
<dbReference type="AlphaFoldDB" id="A0A418DIY9"/>
<sequence>MIKRQASKFLRTPSMEQEDGIDEATRLLEATPTVSPSTATFVVDDLPVTTTATPPSFGHSVWNILVGSYVNLFLVFAPFAVWSYLAEWGDIAVFVLNFLTMLPLASMLGDATEALAFHAGDTIGGLVNATFGNAVEVIIAIFALRNGEVALVQSSLMGSMLSNMLLVLGSCFIAGHIGGAKESEFSAQSASVNMSLLFLSSFAMLVPSYYQYSQPSSTVGPSLLTNNDDAVLGLSHISALFLILMYILLMLYQLVTHRVILAERDDDEEEPELSLQGSVAVLLVMTLLVSIFSEFLVSSVDGFTINADIPKPFVGIILLPIVGNAVEHITAIKVALKNNMELAMGVAIGSATQIALFVVPVCVLAGWLMNEPMTLAFNAFEAMTYVVSSVIVYVVVADGKSNWLEGAMLIVLYCLVGVALLEITI</sequence>
<evidence type="ECO:0000256" key="4">
    <source>
        <dbReference type="ARBA" id="ARBA00022692"/>
    </source>
</evidence>
<feature type="transmembrane region" description="Helical" evidence="9">
    <location>
        <begin position="230"/>
        <end position="252"/>
    </location>
</feature>
<dbReference type="InterPro" id="IPR044880">
    <property type="entry name" value="NCX_ion-bd_dom_sf"/>
</dbReference>
<feature type="transmembrane region" description="Helical" evidence="9">
    <location>
        <begin position="313"/>
        <end position="336"/>
    </location>
</feature>
<comment type="subcellular location">
    <subcellularLocation>
        <location evidence="1">Endomembrane system</location>
        <topology evidence="1">Multi-pass membrane protein</topology>
    </subcellularLocation>
</comment>
<feature type="transmembrane region" description="Helical" evidence="9">
    <location>
        <begin position="190"/>
        <end position="210"/>
    </location>
</feature>
<evidence type="ECO:0000256" key="6">
    <source>
        <dbReference type="ARBA" id="ARBA00022989"/>
    </source>
</evidence>
<accession>A0A418DIY9</accession>
<dbReference type="GO" id="GO:0006874">
    <property type="term" value="P:intracellular calcium ion homeostasis"/>
    <property type="evidence" value="ECO:0007669"/>
    <property type="project" value="TreeGrafter"/>
</dbReference>
<dbReference type="GO" id="GO:0015369">
    <property type="term" value="F:calcium:proton antiporter activity"/>
    <property type="evidence" value="ECO:0007669"/>
    <property type="project" value="UniProtKB-UniRule"/>
</dbReference>
<feature type="transmembrane region" description="Helical" evidence="9">
    <location>
        <begin position="91"/>
        <end position="111"/>
    </location>
</feature>
<keyword evidence="4 9" id="KW-0812">Transmembrane</keyword>
<keyword evidence="7 9" id="KW-0406">Ion transport</keyword>
<keyword evidence="8 9" id="KW-0472">Membrane</keyword>
<dbReference type="Gene3D" id="1.20.1420.30">
    <property type="entry name" value="NCX, central ion-binding region"/>
    <property type="match status" value="1"/>
</dbReference>
<feature type="transmembrane region" description="Helical" evidence="9">
    <location>
        <begin position="273"/>
        <end position="293"/>
    </location>
</feature>
<feature type="transmembrane region" description="Helical" evidence="9">
    <location>
        <begin position="123"/>
        <end position="144"/>
    </location>
</feature>
<keyword evidence="3 9" id="KW-0109">Calcium transport</keyword>
<dbReference type="VEuPathDB" id="FungiDB:H257_05062"/>
<feature type="domain" description="Sodium/calcium exchanger membrane region" evidence="10">
    <location>
        <begin position="278"/>
        <end position="416"/>
    </location>
</feature>
<evidence type="ECO:0000256" key="8">
    <source>
        <dbReference type="ARBA" id="ARBA00023136"/>
    </source>
</evidence>
<dbReference type="PANTHER" id="PTHR31503:SF22">
    <property type="entry name" value="VACUOLAR CALCIUM ION TRANSPORTER"/>
    <property type="match status" value="1"/>
</dbReference>
<keyword evidence="9" id="KW-0050">Antiport</keyword>
<evidence type="ECO:0000256" key="5">
    <source>
        <dbReference type="ARBA" id="ARBA00022837"/>
    </source>
</evidence>
<dbReference type="GO" id="GO:0012505">
    <property type="term" value="C:endomembrane system"/>
    <property type="evidence" value="ECO:0007669"/>
    <property type="project" value="UniProtKB-SubCell"/>
</dbReference>
<evidence type="ECO:0000256" key="3">
    <source>
        <dbReference type="ARBA" id="ARBA00022568"/>
    </source>
</evidence>
<evidence type="ECO:0000313" key="11">
    <source>
        <dbReference type="EMBL" id="RHY95155.1"/>
    </source>
</evidence>
<feature type="transmembrane region" description="Helical" evidence="9">
    <location>
        <begin position="61"/>
        <end position="85"/>
    </location>
</feature>
<dbReference type="EMBL" id="QUTG01002686">
    <property type="protein sequence ID" value="RHY95155.1"/>
    <property type="molecule type" value="Genomic_DNA"/>
</dbReference>
<keyword evidence="2 9" id="KW-0813">Transport</keyword>